<gene>
    <name evidence="2" type="ORF">GFK26_16955</name>
</gene>
<accession>A0A5Q0M4C4</accession>
<reference evidence="2 3" key="1">
    <citation type="submission" date="2019-10" db="EMBL/GenBank/DDBJ databases">
        <title>Complete genome sequence of Variovorax paradoxus 5C-2.</title>
        <authorList>
            <person name="Gogoleva N.E."/>
            <person name="Balkin A.S."/>
        </authorList>
    </citation>
    <scope>NUCLEOTIDE SEQUENCE [LARGE SCALE GENOMIC DNA]</scope>
    <source>
        <strain evidence="2 3">5C-2</strain>
    </source>
</reference>
<dbReference type="InterPro" id="IPR049675">
    <property type="entry name" value="QatB"/>
</dbReference>
<dbReference type="AlphaFoldDB" id="A0A5Q0M4C4"/>
<protein>
    <submittedName>
        <fullName evidence="2">Uncharacterized protein</fullName>
    </submittedName>
</protein>
<dbReference type="Proteomes" id="UP000326780">
    <property type="component" value="Chromosome"/>
</dbReference>
<organism evidence="2 3">
    <name type="scientific">Variovorax paradoxus</name>
    <dbReference type="NCBI Taxonomy" id="34073"/>
    <lineage>
        <taxon>Bacteria</taxon>
        <taxon>Pseudomonadati</taxon>
        <taxon>Pseudomonadota</taxon>
        <taxon>Betaproteobacteria</taxon>
        <taxon>Burkholderiales</taxon>
        <taxon>Comamonadaceae</taxon>
        <taxon>Variovorax</taxon>
    </lineage>
</organism>
<feature type="compositionally biased region" description="Low complexity" evidence="1">
    <location>
        <begin position="1"/>
        <end position="16"/>
    </location>
</feature>
<dbReference type="NCBIfam" id="NF041924">
    <property type="entry name" value="QatB"/>
    <property type="match status" value="1"/>
</dbReference>
<name>A0A5Q0M4C4_VARPD</name>
<sequence>MGTSTSSLGPGSGVSLDPPWLDDVVGGIGGSGTVAPIDVNPPVPPAAPTGSAPPNRYGDARREFGKFAKTGNTQHLRSAVGHYSRRGSGGAGAAASRMRASTSAGSALFSFLNAVSQGTTAEARKWVEDLRETNPSAEDVVDAIVRELAPPGGSADEDSLRDAMDHALSELIKDDPAIDPLSMEVNDIWELMKGYLAIEAGNRLCFDLGPIFESSQLDPRTAVLREKEMRRFLRNEIGAHVELLRGTIANPSRTQLDGILQEALKMTFELFEAEL</sequence>
<feature type="region of interest" description="Disordered" evidence="1">
    <location>
        <begin position="1"/>
        <end position="55"/>
    </location>
</feature>
<dbReference type="EMBL" id="CP045644">
    <property type="protein sequence ID" value="QFZ84329.1"/>
    <property type="molecule type" value="Genomic_DNA"/>
</dbReference>
<evidence type="ECO:0000256" key="1">
    <source>
        <dbReference type="SAM" id="MobiDB-lite"/>
    </source>
</evidence>
<evidence type="ECO:0000313" key="2">
    <source>
        <dbReference type="EMBL" id="QFZ84329.1"/>
    </source>
</evidence>
<proteinExistence type="predicted"/>
<evidence type="ECO:0000313" key="3">
    <source>
        <dbReference type="Proteomes" id="UP000326780"/>
    </source>
</evidence>